<name>A0A833J4E2_9HYPH</name>
<dbReference type="GO" id="GO:0003677">
    <property type="term" value="F:DNA binding"/>
    <property type="evidence" value="ECO:0007669"/>
    <property type="project" value="InterPro"/>
</dbReference>
<dbReference type="InterPro" id="IPR001387">
    <property type="entry name" value="Cro/C1-type_HTH"/>
</dbReference>
<feature type="domain" description="HTH cro/C1-type" evidence="1">
    <location>
        <begin position="16"/>
        <end position="70"/>
    </location>
</feature>
<organism evidence="2 3">
    <name type="scientific">Methylorubrum populi</name>
    <dbReference type="NCBI Taxonomy" id="223967"/>
    <lineage>
        <taxon>Bacteria</taxon>
        <taxon>Pseudomonadati</taxon>
        <taxon>Pseudomonadota</taxon>
        <taxon>Alphaproteobacteria</taxon>
        <taxon>Hyphomicrobiales</taxon>
        <taxon>Methylobacteriaceae</taxon>
        <taxon>Methylorubrum</taxon>
    </lineage>
</organism>
<evidence type="ECO:0000313" key="2">
    <source>
        <dbReference type="EMBL" id="KAB7783437.1"/>
    </source>
</evidence>
<dbReference type="RefSeq" id="WP_152278114.1">
    <property type="nucleotide sequence ID" value="NZ_WEKV01000016.1"/>
</dbReference>
<protein>
    <recommendedName>
        <fullName evidence="1">HTH cro/C1-type domain-containing protein</fullName>
    </recommendedName>
</protein>
<proteinExistence type="predicted"/>
<dbReference type="Proteomes" id="UP000469949">
    <property type="component" value="Unassembled WGS sequence"/>
</dbReference>
<dbReference type="EMBL" id="WEKV01000016">
    <property type="protein sequence ID" value="KAB7783437.1"/>
    <property type="molecule type" value="Genomic_DNA"/>
</dbReference>
<gene>
    <name evidence="2" type="ORF">F8B43_3999</name>
</gene>
<dbReference type="InterPro" id="IPR010982">
    <property type="entry name" value="Lambda_DNA-bd_dom_sf"/>
</dbReference>
<dbReference type="SUPFAM" id="SSF47413">
    <property type="entry name" value="lambda repressor-like DNA-binding domains"/>
    <property type="match status" value="1"/>
</dbReference>
<sequence>MRTVERAATMLVGHAIKTARALKGLSQKELADRVSVSAVSLQGYETGKVNARPDLLDAIAKATGAPREFFNPPDLIEAAPDERDLLASYRRITTAPGRADALNAVAAIEAGREVRAC</sequence>
<dbReference type="Pfam" id="PF01381">
    <property type="entry name" value="HTH_3"/>
    <property type="match status" value="1"/>
</dbReference>
<accession>A0A833J4E2</accession>
<dbReference type="CDD" id="cd00093">
    <property type="entry name" value="HTH_XRE"/>
    <property type="match status" value="1"/>
</dbReference>
<dbReference type="SMART" id="SM00530">
    <property type="entry name" value="HTH_XRE"/>
    <property type="match status" value="1"/>
</dbReference>
<evidence type="ECO:0000259" key="1">
    <source>
        <dbReference type="PROSITE" id="PS50943"/>
    </source>
</evidence>
<dbReference type="AlphaFoldDB" id="A0A833J4E2"/>
<evidence type="ECO:0000313" key="3">
    <source>
        <dbReference type="Proteomes" id="UP000469949"/>
    </source>
</evidence>
<comment type="caution">
    <text evidence="2">The sequence shown here is derived from an EMBL/GenBank/DDBJ whole genome shotgun (WGS) entry which is preliminary data.</text>
</comment>
<dbReference type="Gene3D" id="1.10.260.40">
    <property type="entry name" value="lambda repressor-like DNA-binding domains"/>
    <property type="match status" value="1"/>
</dbReference>
<dbReference type="PROSITE" id="PS50943">
    <property type="entry name" value="HTH_CROC1"/>
    <property type="match status" value="1"/>
</dbReference>
<reference evidence="2 3" key="1">
    <citation type="submission" date="2019-10" db="EMBL/GenBank/DDBJ databases">
        <title>Draft Genome Sequence of the Caffeine Degrading Methylotroph Methylorubrum populi PINKEL.</title>
        <authorList>
            <person name="Dawson S.C."/>
            <person name="Zhang X."/>
            <person name="Wright M.E."/>
            <person name="Sharma G."/>
            <person name="Langner J.T."/>
            <person name="Ditty J.L."/>
            <person name="Subuyuj G.A."/>
        </authorList>
    </citation>
    <scope>NUCLEOTIDE SEQUENCE [LARGE SCALE GENOMIC DNA]</scope>
    <source>
        <strain evidence="2 3">Pinkel</strain>
    </source>
</reference>